<dbReference type="Gene3D" id="3.40.50.12780">
    <property type="entry name" value="N-terminal domain of ligase-like"/>
    <property type="match status" value="1"/>
</dbReference>
<keyword evidence="5 13" id="KW-0067">ATP-binding</keyword>
<evidence type="ECO:0000256" key="6">
    <source>
        <dbReference type="ARBA" id="ARBA00024469"/>
    </source>
</evidence>
<protein>
    <recommendedName>
        <fullName evidence="13">Long-chain-fatty-acid--CoA ligase</fullName>
        <ecNumber evidence="13">6.2.1.3</ecNumber>
    </recommendedName>
</protein>
<keyword evidence="4 13" id="KW-0276">Fatty acid metabolism</keyword>
<proteinExistence type="inferred from homology"/>
<dbReference type="GO" id="GO:0005783">
    <property type="term" value="C:endoplasmic reticulum"/>
    <property type="evidence" value="ECO:0007669"/>
    <property type="project" value="TreeGrafter"/>
</dbReference>
<evidence type="ECO:0000259" key="14">
    <source>
        <dbReference type="Pfam" id="PF00501"/>
    </source>
</evidence>
<name>A0A8T0EV91_ARGBR</name>
<comment type="catalytic activity">
    <reaction evidence="7">
        <text>a long-chain fatty acid + ATP + CoA = a long-chain fatty acyl-CoA + AMP + diphosphate</text>
        <dbReference type="Rhea" id="RHEA:15421"/>
        <dbReference type="ChEBI" id="CHEBI:30616"/>
        <dbReference type="ChEBI" id="CHEBI:33019"/>
        <dbReference type="ChEBI" id="CHEBI:57287"/>
        <dbReference type="ChEBI" id="CHEBI:57560"/>
        <dbReference type="ChEBI" id="CHEBI:83139"/>
        <dbReference type="ChEBI" id="CHEBI:456215"/>
        <dbReference type="EC" id="6.2.1.3"/>
    </reaction>
    <physiologicalReaction direction="left-to-right" evidence="7">
        <dbReference type="Rhea" id="RHEA:15422"/>
    </physiologicalReaction>
</comment>
<dbReference type="InterPro" id="IPR045311">
    <property type="entry name" value="LC-FACS_euk"/>
</dbReference>
<keyword evidence="2 13" id="KW-0436">Ligase</keyword>
<keyword evidence="13" id="KW-0443">Lipid metabolism</keyword>
<dbReference type="GO" id="GO:0016020">
    <property type="term" value="C:membrane"/>
    <property type="evidence" value="ECO:0007669"/>
    <property type="project" value="TreeGrafter"/>
</dbReference>
<keyword evidence="3 13" id="KW-0547">Nucleotide-binding</keyword>
<dbReference type="CDD" id="cd05927">
    <property type="entry name" value="LC-FACS_euk"/>
    <property type="match status" value="1"/>
</dbReference>
<dbReference type="InterPro" id="IPR042099">
    <property type="entry name" value="ANL_N_sf"/>
</dbReference>
<comment type="similarity">
    <text evidence="1 13">Belongs to the ATP-dependent AMP-binding enzyme family.</text>
</comment>
<dbReference type="PANTHER" id="PTHR43272">
    <property type="entry name" value="LONG-CHAIN-FATTY-ACID--COA LIGASE"/>
    <property type="match status" value="1"/>
</dbReference>
<evidence type="ECO:0000313" key="16">
    <source>
        <dbReference type="Proteomes" id="UP000807504"/>
    </source>
</evidence>
<feature type="domain" description="AMP-dependent synthetase/ligase" evidence="14">
    <location>
        <begin position="126"/>
        <end position="528"/>
    </location>
</feature>
<accession>A0A8T0EV91</accession>
<evidence type="ECO:0000256" key="2">
    <source>
        <dbReference type="ARBA" id="ARBA00022598"/>
    </source>
</evidence>
<reference evidence="15" key="2">
    <citation type="submission" date="2020-06" db="EMBL/GenBank/DDBJ databases">
        <authorList>
            <person name="Sheffer M."/>
        </authorList>
    </citation>
    <scope>NUCLEOTIDE SEQUENCE</scope>
</reference>
<evidence type="ECO:0000256" key="5">
    <source>
        <dbReference type="ARBA" id="ARBA00022840"/>
    </source>
</evidence>
<keyword evidence="16" id="KW-1185">Reference proteome</keyword>
<dbReference type="GO" id="GO:0005524">
    <property type="term" value="F:ATP binding"/>
    <property type="evidence" value="ECO:0007669"/>
    <property type="project" value="UniProtKB-KW"/>
</dbReference>
<dbReference type="Proteomes" id="UP000807504">
    <property type="component" value="Unassembled WGS sequence"/>
</dbReference>
<evidence type="ECO:0000256" key="4">
    <source>
        <dbReference type="ARBA" id="ARBA00022832"/>
    </source>
</evidence>
<dbReference type="PANTHER" id="PTHR43272:SF107">
    <property type="entry name" value="LONG-CHAIN-FATTY-ACID--COA LIGASE 5"/>
    <property type="match status" value="1"/>
</dbReference>
<evidence type="ECO:0000313" key="15">
    <source>
        <dbReference type="EMBL" id="KAF8782233.1"/>
    </source>
</evidence>
<dbReference type="GO" id="GO:0047676">
    <property type="term" value="F:arachidonate-CoA ligase activity"/>
    <property type="evidence" value="ECO:0007669"/>
    <property type="project" value="UniProtKB-EC"/>
</dbReference>
<evidence type="ECO:0000256" key="7">
    <source>
        <dbReference type="ARBA" id="ARBA00024484"/>
    </source>
</evidence>
<evidence type="ECO:0000256" key="10">
    <source>
        <dbReference type="ARBA" id="ARBA00024548"/>
    </source>
</evidence>
<dbReference type="EMBL" id="JABXBU010001863">
    <property type="protein sequence ID" value="KAF8782233.1"/>
    <property type="molecule type" value="Genomic_DNA"/>
</dbReference>
<dbReference type="SUPFAM" id="SSF56801">
    <property type="entry name" value="Acetyl-CoA synthetase-like"/>
    <property type="match status" value="1"/>
</dbReference>
<dbReference type="PROSITE" id="PS00455">
    <property type="entry name" value="AMP_BINDING"/>
    <property type="match status" value="1"/>
</dbReference>
<dbReference type="InterPro" id="IPR000873">
    <property type="entry name" value="AMP-dep_synth/lig_dom"/>
</dbReference>
<comment type="catalytic activity">
    <reaction evidence="11">
        <text>(E)-hexadec-2-enoate + ATP + CoA = (2E)-hexadecenoyl-CoA + AMP + diphosphate</text>
        <dbReference type="Rhea" id="RHEA:36139"/>
        <dbReference type="ChEBI" id="CHEBI:30616"/>
        <dbReference type="ChEBI" id="CHEBI:33019"/>
        <dbReference type="ChEBI" id="CHEBI:57287"/>
        <dbReference type="ChEBI" id="CHEBI:61526"/>
        <dbReference type="ChEBI" id="CHEBI:72745"/>
        <dbReference type="ChEBI" id="CHEBI:456215"/>
    </reaction>
    <physiologicalReaction direction="left-to-right" evidence="11">
        <dbReference type="Rhea" id="RHEA:36140"/>
    </physiologicalReaction>
</comment>
<dbReference type="EC" id="6.2.1.3" evidence="13"/>
<dbReference type="Pfam" id="PF00501">
    <property type="entry name" value="AMP-binding"/>
    <property type="match status" value="1"/>
</dbReference>
<evidence type="ECO:0000256" key="3">
    <source>
        <dbReference type="ARBA" id="ARBA00022741"/>
    </source>
</evidence>
<evidence type="ECO:0000256" key="9">
    <source>
        <dbReference type="ARBA" id="ARBA00024532"/>
    </source>
</evidence>
<comment type="catalytic activity">
    <reaction evidence="8">
        <text>12-hydroxy-(5Z,8Z,10E,14Z)-eicosatetraenoate + ATP + CoA = 12-hydroxy-(5Z,8Z,10E,14Z)-eicosatetraenoyl-CoA + AMP + diphosphate</text>
        <dbReference type="Rhea" id="RHEA:52112"/>
        <dbReference type="ChEBI" id="CHEBI:30616"/>
        <dbReference type="ChEBI" id="CHEBI:33019"/>
        <dbReference type="ChEBI" id="CHEBI:57287"/>
        <dbReference type="ChEBI" id="CHEBI:90718"/>
        <dbReference type="ChEBI" id="CHEBI:136408"/>
        <dbReference type="ChEBI" id="CHEBI:456215"/>
    </reaction>
    <physiologicalReaction direction="left-to-right" evidence="8">
        <dbReference type="Rhea" id="RHEA:52113"/>
    </physiologicalReaction>
</comment>
<evidence type="ECO:0000256" key="1">
    <source>
        <dbReference type="ARBA" id="ARBA00006432"/>
    </source>
</evidence>
<comment type="catalytic activity">
    <reaction evidence="6">
        <text>5-hydroxy-(6E,8Z,11Z,14Z)-eicosatetraenoate + ATP + CoA = 5-hydroxy-(6E,8Z,11Z,14Z)-eicosatetraenoyl-CoA + AMP + diphosphate</text>
        <dbReference type="Rhea" id="RHEA:52108"/>
        <dbReference type="ChEBI" id="CHEBI:30616"/>
        <dbReference type="ChEBI" id="CHEBI:33019"/>
        <dbReference type="ChEBI" id="CHEBI:57287"/>
        <dbReference type="ChEBI" id="CHEBI:65341"/>
        <dbReference type="ChEBI" id="CHEBI:136407"/>
        <dbReference type="ChEBI" id="CHEBI:456215"/>
    </reaction>
    <physiologicalReaction direction="left-to-right" evidence="6">
        <dbReference type="Rhea" id="RHEA:52109"/>
    </physiologicalReaction>
</comment>
<evidence type="ECO:0000256" key="13">
    <source>
        <dbReference type="RuleBase" id="RU369030"/>
    </source>
</evidence>
<reference evidence="15" key="1">
    <citation type="journal article" date="2020" name="bioRxiv">
        <title>Chromosome-level reference genome of the European wasp spider Argiope bruennichi: a resource for studies on range expansion and evolutionary adaptation.</title>
        <authorList>
            <person name="Sheffer M.M."/>
            <person name="Hoppe A."/>
            <person name="Krehenwinkel H."/>
            <person name="Uhl G."/>
            <person name="Kuss A.W."/>
            <person name="Jensen L."/>
            <person name="Jensen C."/>
            <person name="Gillespie R.G."/>
            <person name="Hoff K.J."/>
            <person name="Prost S."/>
        </authorList>
    </citation>
    <scope>NUCLEOTIDE SEQUENCE</scope>
</reference>
<comment type="catalytic activity">
    <reaction evidence="10">
        <text>(5Z,8Z,11Z,14Z)-eicosatetraenoate + ATP + CoA = (5Z,8Z,11Z,14Z)-eicosatetraenoyl-CoA + AMP + diphosphate</text>
        <dbReference type="Rhea" id="RHEA:19713"/>
        <dbReference type="ChEBI" id="CHEBI:30616"/>
        <dbReference type="ChEBI" id="CHEBI:32395"/>
        <dbReference type="ChEBI" id="CHEBI:33019"/>
        <dbReference type="ChEBI" id="CHEBI:57287"/>
        <dbReference type="ChEBI" id="CHEBI:57368"/>
        <dbReference type="ChEBI" id="CHEBI:456215"/>
        <dbReference type="EC" id="6.2.1.15"/>
    </reaction>
    <physiologicalReaction direction="left-to-right" evidence="10">
        <dbReference type="Rhea" id="RHEA:19714"/>
    </physiologicalReaction>
</comment>
<sequence>MYSEYSLAGNSVVSRVVKFPLLSENPMEDYLQYIGGTVGIAALTGAAAATAIYMACSPTPISPPVDIDDQSCEIPNSGGARQSRLAPPGGFTSFLYEDAKTLYEMMQRGNKISGNGNCLGYKISKTEYAWASYKEVIERSSNVASGLVHIGMEPGQSSFIGIYSQNSVEWILTEQACYNQSTVIVPLYDTLGPHACTFIINQAEIKFVICDKEEKAKSLLEKSEDTPCLKHIIVVNGYSNETKQIAIEKGVQLNTLKEIEELGAQHPAEVMPPKPEDIATVCYTSGTTGDPKGVMLTHANIIIDACAVIEQLGEYAPNKDDVMMSFLPLAHMLERLCEVTVYINGGSLGFFGGDVRTLMDDLRALRPTIMPAVPRLLNRIYDKVIAGVNSSLLKKLIFKLAMRMKQSELEKLIIRNNSIWDRVVFKPVREGMGGRMRLLVCGSAPLAGNVLTFIRCALGCVVVEGYGQTECVAPCTLNIQGDYSVGHVGPPISCCHIKLVDVPEMEYYAKDKKGEICIKGLNVFKGYFKDEQKTKETIDSDGWLHTGDIGMWLPNGSLKIVDRRKHIFKLAQGEYIAPEKIENIYLSSQYVSQIFVHGESLQSCLVAVIVPDKEVLTSWCKEKGIEGSWEEICRNKAIKELILNDITRLGKKAGLKSFEQVKDIYVHSGMFTVDNGLLTPTLKTKRPDCRKCFMDVIESMYRLMG</sequence>
<evidence type="ECO:0000256" key="8">
    <source>
        <dbReference type="ARBA" id="ARBA00024495"/>
    </source>
</evidence>
<comment type="catalytic activity">
    <reaction evidence="9">
        <text>15-hydroxy-(5Z,8Z,11Z,13E)-eicosatetraenoate + ATP + CoA = 15-hydroxy-(5Z,8Z,11Z,13E)-eicosatetraenoyl-CoA + AMP + diphosphate</text>
        <dbReference type="Rhea" id="RHEA:52116"/>
        <dbReference type="ChEBI" id="CHEBI:30616"/>
        <dbReference type="ChEBI" id="CHEBI:33019"/>
        <dbReference type="ChEBI" id="CHEBI:57287"/>
        <dbReference type="ChEBI" id="CHEBI:78832"/>
        <dbReference type="ChEBI" id="CHEBI:136409"/>
        <dbReference type="ChEBI" id="CHEBI:456215"/>
    </reaction>
    <physiologicalReaction direction="left-to-right" evidence="9">
        <dbReference type="Rhea" id="RHEA:52117"/>
    </physiologicalReaction>
</comment>
<dbReference type="InterPro" id="IPR020845">
    <property type="entry name" value="AMP-binding_CS"/>
</dbReference>
<comment type="catalytic activity">
    <reaction evidence="12">
        <text>hexadecanoate + ATP + CoA = hexadecanoyl-CoA + AMP + diphosphate</text>
        <dbReference type="Rhea" id="RHEA:30751"/>
        <dbReference type="ChEBI" id="CHEBI:7896"/>
        <dbReference type="ChEBI" id="CHEBI:30616"/>
        <dbReference type="ChEBI" id="CHEBI:33019"/>
        <dbReference type="ChEBI" id="CHEBI:57287"/>
        <dbReference type="ChEBI" id="CHEBI:57379"/>
        <dbReference type="ChEBI" id="CHEBI:456215"/>
    </reaction>
    <physiologicalReaction direction="left-to-right" evidence="12">
        <dbReference type="Rhea" id="RHEA:30752"/>
    </physiologicalReaction>
</comment>
<comment type="caution">
    <text evidence="15">The sequence shown here is derived from an EMBL/GenBank/DDBJ whole genome shotgun (WGS) entry which is preliminary data.</text>
</comment>
<evidence type="ECO:0000256" key="12">
    <source>
        <dbReference type="ARBA" id="ARBA00049139"/>
    </source>
</evidence>
<organism evidence="15 16">
    <name type="scientific">Argiope bruennichi</name>
    <name type="common">Wasp spider</name>
    <name type="synonym">Aranea bruennichi</name>
    <dbReference type="NCBI Taxonomy" id="94029"/>
    <lineage>
        <taxon>Eukaryota</taxon>
        <taxon>Metazoa</taxon>
        <taxon>Ecdysozoa</taxon>
        <taxon>Arthropoda</taxon>
        <taxon>Chelicerata</taxon>
        <taxon>Arachnida</taxon>
        <taxon>Araneae</taxon>
        <taxon>Araneomorphae</taxon>
        <taxon>Entelegynae</taxon>
        <taxon>Araneoidea</taxon>
        <taxon>Araneidae</taxon>
        <taxon>Argiope</taxon>
    </lineage>
</organism>
<comment type="function">
    <text evidence="13">Catalyzes the conversion of long-chain fatty acids to their active form acyl-CoAs for both synthesis of cellular lipids, and degradation via beta-oxidation.</text>
</comment>
<dbReference type="AlphaFoldDB" id="A0A8T0EV91"/>
<evidence type="ECO:0000256" key="11">
    <source>
        <dbReference type="ARBA" id="ARBA00024565"/>
    </source>
</evidence>
<gene>
    <name evidence="15" type="ORF">HNY73_012545</name>
</gene>